<feature type="coiled-coil region" evidence="2">
    <location>
        <begin position="114"/>
        <end position="148"/>
    </location>
</feature>
<accession>A0A9X1R5E6</accession>
<dbReference type="InterPro" id="IPR058634">
    <property type="entry name" value="AaeA-lik-b-barrel"/>
</dbReference>
<keyword evidence="2" id="KW-0175">Coiled coil</keyword>
<dbReference type="InterPro" id="IPR058625">
    <property type="entry name" value="MdtA-like_BSH"/>
</dbReference>
<evidence type="ECO:0000313" key="6">
    <source>
        <dbReference type="EMBL" id="MCG2625736.1"/>
    </source>
</evidence>
<dbReference type="Proteomes" id="UP001139054">
    <property type="component" value="Unassembled WGS sequence"/>
</dbReference>
<dbReference type="Gene3D" id="2.40.50.100">
    <property type="match status" value="1"/>
</dbReference>
<dbReference type="InterPro" id="IPR050739">
    <property type="entry name" value="MFP"/>
</dbReference>
<keyword evidence="3" id="KW-0812">Transmembrane</keyword>
<dbReference type="PANTHER" id="PTHR30386">
    <property type="entry name" value="MEMBRANE FUSION SUBUNIT OF EMRAB-TOLC MULTIDRUG EFFLUX PUMP"/>
    <property type="match status" value="1"/>
</dbReference>
<dbReference type="EMBL" id="JAKLTY010000002">
    <property type="protein sequence ID" value="MCG2625736.1"/>
    <property type="molecule type" value="Genomic_DNA"/>
</dbReference>
<dbReference type="PANTHER" id="PTHR30386:SF19">
    <property type="entry name" value="MULTIDRUG EXPORT PROTEIN EMRA-RELATED"/>
    <property type="match status" value="1"/>
</dbReference>
<keyword evidence="3" id="KW-0472">Membrane</keyword>
<proteinExistence type="predicted"/>
<dbReference type="GO" id="GO:0055085">
    <property type="term" value="P:transmembrane transport"/>
    <property type="evidence" value="ECO:0007669"/>
    <property type="project" value="InterPro"/>
</dbReference>
<evidence type="ECO:0000256" key="2">
    <source>
        <dbReference type="SAM" id="Coils"/>
    </source>
</evidence>
<name>A0A9X1R5E6_9BRAD</name>
<dbReference type="RefSeq" id="WP_237859073.1">
    <property type="nucleotide sequence ID" value="NZ_JAKLTZ010000001.1"/>
</dbReference>
<evidence type="ECO:0000259" key="4">
    <source>
        <dbReference type="Pfam" id="PF25917"/>
    </source>
</evidence>
<gene>
    <name evidence="6" type="ORF">L6654_03785</name>
</gene>
<comment type="caution">
    <text evidence="6">The sequence shown here is derived from an EMBL/GenBank/DDBJ whole genome shotgun (WGS) entry which is preliminary data.</text>
</comment>
<dbReference type="Pfam" id="PF25917">
    <property type="entry name" value="BSH_RND"/>
    <property type="match status" value="1"/>
</dbReference>
<comment type="subcellular location">
    <subcellularLocation>
        <location evidence="1">Cell envelope</location>
    </subcellularLocation>
</comment>
<keyword evidence="3" id="KW-1133">Transmembrane helix</keyword>
<protein>
    <submittedName>
        <fullName evidence="6">HlyD family secretion protein</fullName>
    </submittedName>
</protein>
<dbReference type="Gene3D" id="1.10.287.470">
    <property type="entry name" value="Helix hairpin bin"/>
    <property type="match status" value="2"/>
</dbReference>
<dbReference type="Pfam" id="PF25963">
    <property type="entry name" value="Beta-barrel_AAEA"/>
    <property type="match status" value="1"/>
</dbReference>
<evidence type="ECO:0000256" key="1">
    <source>
        <dbReference type="ARBA" id="ARBA00004196"/>
    </source>
</evidence>
<feature type="domain" description="Multidrug resistance protein MdtA-like barrel-sandwich hybrid" evidence="4">
    <location>
        <begin position="74"/>
        <end position="263"/>
    </location>
</feature>
<dbReference type="SUPFAM" id="SSF111369">
    <property type="entry name" value="HlyD-like secretion proteins"/>
    <property type="match status" value="1"/>
</dbReference>
<evidence type="ECO:0000259" key="5">
    <source>
        <dbReference type="Pfam" id="PF25963"/>
    </source>
</evidence>
<organism evidence="6 7">
    <name type="scientific">Bradyrhizobium zhengyangense</name>
    <dbReference type="NCBI Taxonomy" id="2911009"/>
    <lineage>
        <taxon>Bacteria</taxon>
        <taxon>Pseudomonadati</taxon>
        <taxon>Pseudomonadota</taxon>
        <taxon>Alphaproteobacteria</taxon>
        <taxon>Hyphomicrobiales</taxon>
        <taxon>Nitrobacteraceae</taxon>
        <taxon>Bradyrhizobium</taxon>
    </lineage>
</organism>
<dbReference type="AlphaFoldDB" id="A0A9X1R5E6"/>
<sequence length="381" mass="42168">MSLNFAPITGWLGDRRRSRGSGATEPLFGMDLAERLRLPLMVVLPAAAAMFGAYMYLVQERFISTDDAFVRAAKVTINARVSGQAVEIAVHDNERVRRGQVLFRIDPEPYQIAVDQAEARLASARLQIESLKATYRQQQAELQSARDAAAFDEHEFDRKKMLVASDFTPRAVYERAETDLKVARQRTASIEQQIANTVVALNGDPDTDIDRHPTVRAAKAQLDRARLDLSYATVRAPDDGVVTKVDDLQVGGFVSAGAPTFSLMSSRDVWIEANFRETGLTHMRPGQAAMIDVDAYPDRKFEAHIVSMSPGTGSDFSVLPPENATGNWVKVVQRLPVRLELDDTDPSRPLFSGISVTARVDTGRRRSWIQLLQPASATEVK</sequence>
<feature type="transmembrane region" description="Helical" evidence="3">
    <location>
        <begin position="38"/>
        <end position="57"/>
    </location>
</feature>
<dbReference type="GO" id="GO:0030313">
    <property type="term" value="C:cell envelope"/>
    <property type="evidence" value="ECO:0007669"/>
    <property type="project" value="UniProtKB-SubCell"/>
</dbReference>
<dbReference type="Gene3D" id="2.40.30.170">
    <property type="match status" value="1"/>
</dbReference>
<feature type="domain" description="p-hydroxybenzoic acid efflux pump subunit AaeA-like beta-barrel" evidence="5">
    <location>
        <begin position="270"/>
        <end position="360"/>
    </location>
</feature>
<reference evidence="6" key="1">
    <citation type="submission" date="2022-01" db="EMBL/GenBank/DDBJ databases">
        <title>Genome sequnece data of strain Bradyrhizobium sp. nov.</title>
        <authorList>
            <person name="Zhang J."/>
        </authorList>
    </citation>
    <scope>NUCLEOTIDE SEQUENCE</scope>
    <source>
        <strain evidence="6">WYCCWR 13023</strain>
    </source>
</reference>
<evidence type="ECO:0000313" key="7">
    <source>
        <dbReference type="Proteomes" id="UP001139054"/>
    </source>
</evidence>
<evidence type="ECO:0000256" key="3">
    <source>
        <dbReference type="SAM" id="Phobius"/>
    </source>
</evidence>